<dbReference type="Proteomes" id="UP000265520">
    <property type="component" value="Unassembled WGS sequence"/>
</dbReference>
<evidence type="ECO:0000313" key="1">
    <source>
        <dbReference type="EMBL" id="MCI93672.1"/>
    </source>
</evidence>
<sequence>LGRKAPDNGRKAPVASGFLPVLSVFCATREQGEAAEKMRERNNVR</sequence>
<protein>
    <submittedName>
        <fullName evidence="1">Uncharacterized protein</fullName>
    </submittedName>
</protein>
<proteinExistence type="predicted"/>
<name>A0A392W1V6_9FABA</name>
<reference evidence="1 2" key="1">
    <citation type="journal article" date="2018" name="Front. Plant Sci.">
        <title>Red Clover (Trifolium pratense) and Zigzag Clover (T. medium) - A Picture of Genomic Similarities and Differences.</title>
        <authorList>
            <person name="Dluhosova J."/>
            <person name="Istvanek J."/>
            <person name="Nedelnik J."/>
            <person name="Repkova J."/>
        </authorList>
    </citation>
    <scope>NUCLEOTIDE SEQUENCE [LARGE SCALE GENOMIC DNA]</scope>
    <source>
        <strain evidence="2">cv. 10/8</strain>
        <tissue evidence="1">Leaf</tissue>
    </source>
</reference>
<accession>A0A392W1V6</accession>
<dbReference type="EMBL" id="LXQA011335514">
    <property type="protein sequence ID" value="MCI93672.1"/>
    <property type="molecule type" value="Genomic_DNA"/>
</dbReference>
<comment type="caution">
    <text evidence="1">The sequence shown here is derived from an EMBL/GenBank/DDBJ whole genome shotgun (WGS) entry which is preliminary data.</text>
</comment>
<feature type="non-terminal residue" evidence="1">
    <location>
        <position position="1"/>
    </location>
</feature>
<organism evidence="1 2">
    <name type="scientific">Trifolium medium</name>
    <dbReference type="NCBI Taxonomy" id="97028"/>
    <lineage>
        <taxon>Eukaryota</taxon>
        <taxon>Viridiplantae</taxon>
        <taxon>Streptophyta</taxon>
        <taxon>Embryophyta</taxon>
        <taxon>Tracheophyta</taxon>
        <taxon>Spermatophyta</taxon>
        <taxon>Magnoliopsida</taxon>
        <taxon>eudicotyledons</taxon>
        <taxon>Gunneridae</taxon>
        <taxon>Pentapetalae</taxon>
        <taxon>rosids</taxon>
        <taxon>fabids</taxon>
        <taxon>Fabales</taxon>
        <taxon>Fabaceae</taxon>
        <taxon>Papilionoideae</taxon>
        <taxon>50 kb inversion clade</taxon>
        <taxon>NPAAA clade</taxon>
        <taxon>Hologalegina</taxon>
        <taxon>IRL clade</taxon>
        <taxon>Trifolieae</taxon>
        <taxon>Trifolium</taxon>
    </lineage>
</organism>
<evidence type="ECO:0000313" key="2">
    <source>
        <dbReference type="Proteomes" id="UP000265520"/>
    </source>
</evidence>
<dbReference type="AlphaFoldDB" id="A0A392W1V6"/>
<keyword evidence="2" id="KW-1185">Reference proteome</keyword>